<dbReference type="PROSITE" id="PS51683">
    <property type="entry name" value="SAM_OMT_II"/>
    <property type="match status" value="1"/>
</dbReference>
<dbReference type="InterPro" id="IPR029063">
    <property type="entry name" value="SAM-dependent_MTases_sf"/>
</dbReference>
<dbReference type="PANTHER" id="PTHR43712">
    <property type="entry name" value="PUTATIVE (AFU_ORTHOLOGUE AFUA_4G14580)-RELATED"/>
    <property type="match status" value="1"/>
</dbReference>
<dbReference type="Pfam" id="PF00891">
    <property type="entry name" value="Methyltransf_2"/>
    <property type="match status" value="1"/>
</dbReference>
<evidence type="ECO:0000313" key="6">
    <source>
        <dbReference type="EMBL" id="KAJ4484507.1"/>
    </source>
</evidence>
<reference evidence="6" key="1">
    <citation type="submission" date="2022-08" db="EMBL/GenBank/DDBJ databases">
        <title>A Global Phylogenomic Analysis of the Shiitake Genus Lentinula.</title>
        <authorList>
            <consortium name="DOE Joint Genome Institute"/>
            <person name="Sierra-Patev S."/>
            <person name="Min B."/>
            <person name="Naranjo-Ortiz M."/>
            <person name="Looney B."/>
            <person name="Konkel Z."/>
            <person name="Slot J.C."/>
            <person name="Sakamoto Y."/>
            <person name="Steenwyk J.L."/>
            <person name="Rokas A."/>
            <person name="Carro J."/>
            <person name="Camarero S."/>
            <person name="Ferreira P."/>
            <person name="Molpeceres G."/>
            <person name="Ruiz-Duenas F.J."/>
            <person name="Serrano A."/>
            <person name="Henrissat B."/>
            <person name="Drula E."/>
            <person name="Hughes K.W."/>
            <person name="Mata J.L."/>
            <person name="Ishikawa N.K."/>
            <person name="Vargas-Isla R."/>
            <person name="Ushijima S."/>
            <person name="Smith C.A."/>
            <person name="Ahrendt S."/>
            <person name="Andreopoulos W."/>
            <person name="He G."/>
            <person name="Labutti K."/>
            <person name="Lipzen A."/>
            <person name="Ng V."/>
            <person name="Riley R."/>
            <person name="Sandor L."/>
            <person name="Barry K."/>
            <person name="Martinez A.T."/>
            <person name="Xiao Y."/>
            <person name="Gibbons J.G."/>
            <person name="Terashima K."/>
            <person name="Grigoriev I.V."/>
            <person name="Hibbett D.S."/>
        </authorList>
    </citation>
    <scope>NUCLEOTIDE SEQUENCE</scope>
    <source>
        <strain evidence="6">RHP3577 ss4</strain>
    </source>
</reference>
<proteinExistence type="predicted"/>
<dbReference type="PANTHER" id="PTHR43712:SF2">
    <property type="entry name" value="O-METHYLTRANSFERASE CICE"/>
    <property type="match status" value="1"/>
</dbReference>
<dbReference type="InterPro" id="IPR001077">
    <property type="entry name" value="COMT_C"/>
</dbReference>
<dbReference type="EMBL" id="JANVFT010000054">
    <property type="protein sequence ID" value="KAJ4484507.1"/>
    <property type="molecule type" value="Genomic_DNA"/>
</dbReference>
<name>A0ABQ8VAN5_9AGAR</name>
<evidence type="ECO:0000256" key="4">
    <source>
        <dbReference type="SAM" id="MobiDB-lite"/>
    </source>
</evidence>
<dbReference type="InterPro" id="IPR036388">
    <property type="entry name" value="WH-like_DNA-bd_sf"/>
</dbReference>
<feature type="region of interest" description="Disordered" evidence="4">
    <location>
        <begin position="183"/>
        <end position="202"/>
    </location>
</feature>
<keyword evidence="2" id="KW-0808">Transferase</keyword>
<keyword evidence="1 6" id="KW-0489">Methyltransferase</keyword>
<dbReference type="SUPFAM" id="SSF53335">
    <property type="entry name" value="S-adenosyl-L-methionine-dependent methyltransferases"/>
    <property type="match status" value="1"/>
</dbReference>
<feature type="domain" description="O-methyltransferase C-terminal" evidence="5">
    <location>
        <begin position="211"/>
        <end position="370"/>
    </location>
</feature>
<evidence type="ECO:0000256" key="1">
    <source>
        <dbReference type="ARBA" id="ARBA00022603"/>
    </source>
</evidence>
<keyword evidence="3" id="KW-0949">S-adenosyl-L-methionine</keyword>
<dbReference type="Gene3D" id="3.40.50.150">
    <property type="entry name" value="Vaccinia Virus protein VP39"/>
    <property type="match status" value="1"/>
</dbReference>
<protein>
    <submittedName>
        <fullName evidence="6">S-adenosyl-L-methionine-dependent methyltransferase</fullName>
    </submittedName>
</protein>
<dbReference type="InterPro" id="IPR016461">
    <property type="entry name" value="COMT-like"/>
</dbReference>
<accession>A0ABQ8VAN5</accession>
<gene>
    <name evidence="6" type="ORF">C8R41DRAFT_903972</name>
</gene>
<dbReference type="Gene3D" id="1.10.10.10">
    <property type="entry name" value="Winged helix-like DNA-binding domain superfamily/Winged helix DNA-binding domain"/>
    <property type="match status" value="1"/>
</dbReference>
<dbReference type="GO" id="GO:0008168">
    <property type="term" value="F:methyltransferase activity"/>
    <property type="evidence" value="ECO:0007669"/>
    <property type="project" value="UniProtKB-KW"/>
</dbReference>
<comment type="caution">
    <text evidence="6">The sequence shown here is derived from an EMBL/GenBank/DDBJ whole genome shotgun (WGS) entry which is preliminary data.</text>
</comment>
<evidence type="ECO:0000313" key="7">
    <source>
        <dbReference type="Proteomes" id="UP001150217"/>
    </source>
</evidence>
<sequence>MASTRSQVETLVSYIQHAAQDALAEYERTGFNTPSLDSIVAHPLDDVLNTIALKRAVRMLEGACDQLCTTLAPPAHTIINRAQDTYWACLRVAVENNIPNALAGYPNGVHVSELSNKVNIEPGKLLSILRLLAARHCFKEVEQNVFTNNRLSITLLSSNPLAAYTTLLTRESQIAAYHLTETLADPKDGPSQDPRRSPFVRSLKDSNFKGTYYDYLSTHEDRRNAMSRGMIAMNAVIGTLSIIDLFPWSNFSTLCDVGSGIGAFSMSLLEHYPHIQITLHDRKETIALAEETWKQKYSANIEAGQILFTPGDFLEDIPAKGFDLYYYQLRNILHNWPDAQSILILQAVRRAAGNNSHILIHDYVMQPLSRGSESKVGGTQLEIAPTPLLPSFGSGNIRLYEQDMLMLNIYNAKERTIEEVVELGRQANLRLEKVWDLAETSVLEFVTV</sequence>
<dbReference type="InterPro" id="IPR036390">
    <property type="entry name" value="WH_DNA-bd_sf"/>
</dbReference>
<dbReference type="GO" id="GO:0032259">
    <property type="term" value="P:methylation"/>
    <property type="evidence" value="ECO:0007669"/>
    <property type="project" value="UniProtKB-KW"/>
</dbReference>
<dbReference type="Proteomes" id="UP001150217">
    <property type="component" value="Unassembled WGS sequence"/>
</dbReference>
<evidence type="ECO:0000259" key="5">
    <source>
        <dbReference type="Pfam" id="PF00891"/>
    </source>
</evidence>
<evidence type="ECO:0000256" key="2">
    <source>
        <dbReference type="ARBA" id="ARBA00022679"/>
    </source>
</evidence>
<keyword evidence="7" id="KW-1185">Reference proteome</keyword>
<organism evidence="6 7">
    <name type="scientific">Lentinula lateritia</name>
    <dbReference type="NCBI Taxonomy" id="40482"/>
    <lineage>
        <taxon>Eukaryota</taxon>
        <taxon>Fungi</taxon>
        <taxon>Dikarya</taxon>
        <taxon>Basidiomycota</taxon>
        <taxon>Agaricomycotina</taxon>
        <taxon>Agaricomycetes</taxon>
        <taxon>Agaricomycetidae</taxon>
        <taxon>Agaricales</taxon>
        <taxon>Marasmiineae</taxon>
        <taxon>Omphalotaceae</taxon>
        <taxon>Lentinula</taxon>
    </lineage>
</organism>
<dbReference type="SUPFAM" id="SSF46785">
    <property type="entry name" value="Winged helix' DNA-binding domain"/>
    <property type="match status" value="1"/>
</dbReference>
<feature type="compositionally biased region" description="Basic and acidic residues" evidence="4">
    <location>
        <begin position="184"/>
        <end position="202"/>
    </location>
</feature>
<evidence type="ECO:0000256" key="3">
    <source>
        <dbReference type="ARBA" id="ARBA00022691"/>
    </source>
</evidence>